<evidence type="ECO:0000256" key="3">
    <source>
        <dbReference type="ARBA" id="ARBA00022801"/>
    </source>
</evidence>
<organism evidence="10">
    <name type="scientific">Candidatus Actinomarina minuta</name>
    <dbReference type="NCBI Taxonomy" id="1389454"/>
    <lineage>
        <taxon>Bacteria</taxon>
        <taxon>Bacillati</taxon>
        <taxon>Actinomycetota</taxon>
        <taxon>Actinomycetes</taxon>
        <taxon>Candidatus Actinomarinidae</taxon>
        <taxon>Candidatus Actinomarinales</taxon>
        <taxon>Candidatus Actinomarineae</taxon>
        <taxon>Candidatus Actinomarinaceae</taxon>
        <taxon>Candidatus Actinomarina</taxon>
    </lineage>
</organism>
<dbReference type="PROSITE" id="PS51130">
    <property type="entry name" value="PDXT_SNO_2"/>
    <property type="match status" value="1"/>
</dbReference>
<dbReference type="PANTHER" id="PTHR31559">
    <property type="entry name" value="PYRIDOXAL 5'-PHOSPHATE SYNTHASE SUBUNIT SNO"/>
    <property type="match status" value="1"/>
</dbReference>
<dbReference type="SUPFAM" id="SSF52317">
    <property type="entry name" value="Class I glutamine amidotransferase-like"/>
    <property type="match status" value="1"/>
</dbReference>
<dbReference type="GO" id="GO:0016829">
    <property type="term" value="F:lyase activity"/>
    <property type="evidence" value="ECO:0007669"/>
    <property type="project" value="UniProtKB-KW"/>
</dbReference>
<dbReference type="Pfam" id="PF01174">
    <property type="entry name" value="SNO"/>
    <property type="match status" value="1"/>
</dbReference>
<dbReference type="Gene3D" id="3.40.50.880">
    <property type="match status" value="1"/>
</dbReference>
<keyword evidence="3" id="KW-0378">Hydrolase</keyword>
<dbReference type="GO" id="GO:1903600">
    <property type="term" value="C:glutaminase complex"/>
    <property type="evidence" value="ECO:0007669"/>
    <property type="project" value="TreeGrafter"/>
</dbReference>
<evidence type="ECO:0000256" key="5">
    <source>
        <dbReference type="ARBA" id="ARBA00022962"/>
    </source>
</evidence>
<dbReference type="EC" id="3.5.1.2" evidence="2"/>
<evidence type="ECO:0000256" key="7">
    <source>
        <dbReference type="ARBA" id="ARBA00049534"/>
    </source>
</evidence>
<evidence type="ECO:0000256" key="9">
    <source>
        <dbReference type="PIRSR" id="PIRSR005639-2"/>
    </source>
</evidence>
<keyword evidence="4" id="KW-0663">Pyridoxal phosphate</keyword>
<dbReference type="InterPro" id="IPR002161">
    <property type="entry name" value="PdxT/SNO"/>
</dbReference>
<dbReference type="PANTHER" id="PTHR31559:SF0">
    <property type="entry name" value="PYRIDOXAL 5'-PHOSPHATE SYNTHASE SUBUNIT SNO1-RELATED"/>
    <property type="match status" value="1"/>
</dbReference>
<protein>
    <recommendedName>
        <fullName evidence="2">glutaminase</fullName>
        <ecNumber evidence="2">3.5.1.2</ecNumber>
    </recommendedName>
</protein>
<evidence type="ECO:0000256" key="8">
    <source>
        <dbReference type="PIRSR" id="PIRSR005639-1"/>
    </source>
</evidence>
<sequence>MKVGILSFQGSFFDHSKSIEKIGYSPIFIKHDTNIQDLDALILPGGESTAMNKINNYQNIFNDLDKLIKSGIPTLSTCAGTILLANQVVGGNITIPNIDIQITRNAYGRQTESFEGSVSFYDNEDIYCFIRAPKITQLLSEDVKVIAKQDADIVGVQQNNIVALTFHPELNNDRYYLDWLHNFIKEGKHVRTF</sequence>
<comment type="similarity">
    <text evidence="1">Belongs to the glutaminase PdxT/SNO family.</text>
</comment>
<feature type="active site" description="Charge relay system" evidence="8">
    <location>
        <position position="169"/>
    </location>
</feature>
<evidence type="ECO:0000313" key="10">
    <source>
        <dbReference type="EMBL" id="AGQ19910.1"/>
    </source>
</evidence>
<keyword evidence="5 10" id="KW-0315">Glutamine amidotransferase</keyword>
<reference evidence="10" key="1">
    <citation type="journal article" date="2013" name="Sci. Rep.">
        <title>Metagenomics uncovers a new group of low GC and ultra-small marine Actinobacteria.</title>
        <authorList>
            <person name="Ghai R."/>
            <person name="Mizuno C.M."/>
            <person name="Picazo A."/>
            <person name="Camacho A."/>
            <person name="Rodriguez-Valera F."/>
        </authorList>
    </citation>
    <scope>NUCLEOTIDE SEQUENCE</scope>
</reference>
<evidence type="ECO:0000256" key="1">
    <source>
        <dbReference type="ARBA" id="ARBA00008345"/>
    </source>
</evidence>
<feature type="binding site" evidence="9">
    <location>
        <begin position="130"/>
        <end position="131"/>
    </location>
    <ligand>
        <name>L-glutamine</name>
        <dbReference type="ChEBI" id="CHEBI:58359"/>
    </ligand>
</feature>
<evidence type="ECO:0000256" key="2">
    <source>
        <dbReference type="ARBA" id="ARBA00012918"/>
    </source>
</evidence>
<keyword evidence="10" id="KW-0808">Transferase</keyword>
<dbReference type="InterPro" id="IPR029062">
    <property type="entry name" value="Class_I_gatase-like"/>
</dbReference>
<evidence type="ECO:0000256" key="6">
    <source>
        <dbReference type="ARBA" id="ARBA00023239"/>
    </source>
</evidence>
<dbReference type="PROSITE" id="PS51273">
    <property type="entry name" value="GATASE_TYPE_1"/>
    <property type="match status" value="1"/>
</dbReference>
<dbReference type="NCBIfam" id="TIGR03800">
    <property type="entry name" value="PLP_synth_Pdx2"/>
    <property type="match status" value="1"/>
</dbReference>
<comment type="catalytic activity">
    <reaction evidence="7">
        <text>L-glutamine + H2O = L-glutamate + NH4(+)</text>
        <dbReference type="Rhea" id="RHEA:15889"/>
        <dbReference type="ChEBI" id="CHEBI:15377"/>
        <dbReference type="ChEBI" id="CHEBI:28938"/>
        <dbReference type="ChEBI" id="CHEBI:29985"/>
        <dbReference type="ChEBI" id="CHEBI:58359"/>
        <dbReference type="EC" id="3.5.1.2"/>
    </reaction>
</comment>
<keyword evidence="6" id="KW-0456">Lyase</keyword>
<proteinExistence type="inferred from homology"/>
<dbReference type="InterPro" id="IPR021196">
    <property type="entry name" value="PdxT/SNO_CS"/>
</dbReference>
<dbReference type="GO" id="GO:0016740">
    <property type="term" value="F:transferase activity"/>
    <property type="evidence" value="ECO:0007669"/>
    <property type="project" value="UniProtKB-KW"/>
</dbReference>
<dbReference type="GO" id="GO:0042823">
    <property type="term" value="P:pyridoxal phosphate biosynthetic process"/>
    <property type="evidence" value="ECO:0007669"/>
    <property type="project" value="InterPro"/>
</dbReference>
<name>S5DSF0_9ACTN</name>
<evidence type="ECO:0000256" key="4">
    <source>
        <dbReference type="ARBA" id="ARBA00022898"/>
    </source>
</evidence>
<dbReference type="GO" id="GO:0005829">
    <property type="term" value="C:cytosol"/>
    <property type="evidence" value="ECO:0007669"/>
    <property type="project" value="TreeGrafter"/>
</dbReference>
<dbReference type="EMBL" id="KC811146">
    <property type="protein sequence ID" value="AGQ19910.1"/>
    <property type="molecule type" value="Genomic_DNA"/>
</dbReference>
<feature type="active site" description="Charge relay system" evidence="8">
    <location>
        <position position="167"/>
    </location>
</feature>
<dbReference type="GO" id="GO:0008614">
    <property type="term" value="P:pyridoxine metabolic process"/>
    <property type="evidence" value="ECO:0007669"/>
    <property type="project" value="TreeGrafter"/>
</dbReference>
<feature type="active site" description="Nucleophile" evidence="8">
    <location>
        <position position="78"/>
    </location>
</feature>
<dbReference type="AlphaFoldDB" id="S5DSF0"/>
<accession>S5DSF0</accession>
<feature type="binding site" evidence="9">
    <location>
        <begin position="46"/>
        <end position="48"/>
    </location>
    <ligand>
        <name>L-glutamine</name>
        <dbReference type="ChEBI" id="CHEBI:58359"/>
    </ligand>
</feature>
<dbReference type="PIRSF" id="PIRSF005639">
    <property type="entry name" value="Glut_amidoT_SNO"/>
    <property type="match status" value="1"/>
</dbReference>
<feature type="binding site" evidence="9">
    <location>
        <position position="104"/>
    </location>
    <ligand>
        <name>L-glutamine</name>
        <dbReference type="ChEBI" id="CHEBI:58359"/>
    </ligand>
</feature>
<dbReference type="PROSITE" id="PS01236">
    <property type="entry name" value="PDXT_SNO_1"/>
    <property type="match status" value="1"/>
</dbReference>
<dbReference type="GO" id="GO:0004359">
    <property type="term" value="F:glutaminase activity"/>
    <property type="evidence" value="ECO:0007669"/>
    <property type="project" value="UniProtKB-EC"/>
</dbReference>